<name>A0A6M3LJS3_9ZZZZ</name>
<dbReference type="AlphaFoldDB" id="A0A6M3LJS3"/>
<dbReference type="EMBL" id="MT143287">
    <property type="protein sequence ID" value="QJA95120.1"/>
    <property type="molecule type" value="Genomic_DNA"/>
</dbReference>
<keyword evidence="1" id="KW-0175">Coiled coil</keyword>
<evidence type="ECO:0000256" key="1">
    <source>
        <dbReference type="SAM" id="Coils"/>
    </source>
</evidence>
<organism evidence="2">
    <name type="scientific">viral metagenome</name>
    <dbReference type="NCBI Taxonomy" id="1070528"/>
    <lineage>
        <taxon>unclassified sequences</taxon>
        <taxon>metagenomes</taxon>
        <taxon>organismal metagenomes</taxon>
    </lineage>
</organism>
<proteinExistence type="predicted"/>
<evidence type="ECO:0000313" key="2">
    <source>
        <dbReference type="EMBL" id="QJA95120.1"/>
    </source>
</evidence>
<reference evidence="2" key="1">
    <citation type="submission" date="2020-03" db="EMBL/GenBank/DDBJ databases">
        <title>The deep terrestrial virosphere.</title>
        <authorList>
            <person name="Holmfeldt K."/>
            <person name="Nilsson E."/>
            <person name="Simone D."/>
            <person name="Lopez-Fernandez M."/>
            <person name="Wu X."/>
            <person name="de Brujin I."/>
            <person name="Lundin D."/>
            <person name="Andersson A."/>
            <person name="Bertilsson S."/>
            <person name="Dopson M."/>
        </authorList>
    </citation>
    <scope>NUCLEOTIDE SEQUENCE</scope>
    <source>
        <strain evidence="2">MM415B03651</strain>
    </source>
</reference>
<accession>A0A6M3LJS3</accession>
<sequence length="202" mass="22746">MSESVTTTDSDGRKMLYVHVECPGCSALKADLTAMRERARIWCEAAGIADIAREEWQRRAEEALGVAEAGDLYAMLDDAPHAYAGDEMAGVDLAQWMRQIYSPWYERVQEWDNALPQHKAYKSKLATMRERAEQLERDYVAMRELARKMAEALDAIADGWEHGPCAGVNYRDYLESEDREATKIRSGILASPAAKALLEREG</sequence>
<protein>
    <submittedName>
        <fullName evidence="2">Uncharacterized protein</fullName>
    </submittedName>
</protein>
<feature type="coiled-coil region" evidence="1">
    <location>
        <begin position="118"/>
        <end position="152"/>
    </location>
</feature>
<gene>
    <name evidence="2" type="ORF">MM415B03651_0013</name>
</gene>